<proteinExistence type="predicted"/>
<protein>
    <submittedName>
        <fullName evidence="2">Uncharacterized protein</fullName>
    </submittedName>
</protein>
<name>A0A564YF47_HYMDI</name>
<accession>A0A564YF47</accession>
<feature type="non-terminal residue" evidence="2">
    <location>
        <position position="1"/>
    </location>
</feature>
<dbReference type="EMBL" id="CABIJS010000183">
    <property type="protein sequence ID" value="VUZ45661.1"/>
    <property type="molecule type" value="Genomic_DNA"/>
</dbReference>
<dbReference type="Proteomes" id="UP000321570">
    <property type="component" value="Unassembled WGS sequence"/>
</dbReference>
<evidence type="ECO:0000313" key="1">
    <source>
        <dbReference type="EMBL" id="VUZ45661.1"/>
    </source>
</evidence>
<evidence type="ECO:0000313" key="3">
    <source>
        <dbReference type="EMBL" id="VUZ49260.1"/>
    </source>
</evidence>
<sequence length="90" mass="10679">AICSLVPKKTPICSYGNDLKINNFFYFSYEEHIHPEIPLQLWIIPQLLIYRCYASSSAIFILELGETDFSNMLKIFRYFGQFRPNFPRIH</sequence>
<evidence type="ECO:0000313" key="5">
    <source>
        <dbReference type="Proteomes" id="UP000321570"/>
    </source>
</evidence>
<dbReference type="EMBL" id="CABIJS010000333">
    <property type="protein sequence ID" value="VUZ49260.1"/>
    <property type="molecule type" value="Genomic_DNA"/>
</dbReference>
<gene>
    <name evidence="1" type="ORF">WMSIL1_LOCUS5612</name>
    <name evidence="2" type="ORF">WMSIL1_LOCUS5776</name>
    <name evidence="4" type="ORF">WMSIL1_LOCUS8612</name>
    <name evidence="3" type="ORF">WMSIL1_LOCUS8615</name>
</gene>
<dbReference type="AlphaFoldDB" id="A0A564YF47"/>
<dbReference type="EMBL" id="CABIJS010000333">
    <property type="protein sequence ID" value="VUZ49264.1"/>
    <property type="molecule type" value="Genomic_DNA"/>
</dbReference>
<evidence type="ECO:0000313" key="2">
    <source>
        <dbReference type="EMBL" id="VUZ45871.1"/>
    </source>
</evidence>
<evidence type="ECO:0000313" key="4">
    <source>
        <dbReference type="EMBL" id="VUZ49264.1"/>
    </source>
</evidence>
<reference evidence="2 5" key="1">
    <citation type="submission" date="2019-07" db="EMBL/GenBank/DDBJ databases">
        <authorList>
            <person name="Jastrzebski P J."/>
            <person name="Paukszto L."/>
            <person name="Jastrzebski P J."/>
        </authorList>
    </citation>
    <scope>NUCLEOTIDE SEQUENCE [LARGE SCALE GENOMIC DNA]</scope>
    <source>
        <strain evidence="2 5">WMS-il1</strain>
    </source>
</reference>
<keyword evidence="5" id="KW-1185">Reference proteome</keyword>
<organism evidence="2 5">
    <name type="scientific">Hymenolepis diminuta</name>
    <name type="common">Rat tapeworm</name>
    <dbReference type="NCBI Taxonomy" id="6216"/>
    <lineage>
        <taxon>Eukaryota</taxon>
        <taxon>Metazoa</taxon>
        <taxon>Spiralia</taxon>
        <taxon>Lophotrochozoa</taxon>
        <taxon>Platyhelminthes</taxon>
        <taxon>Cestoda</taxon>
        <taxon>Eucestoda</taxon>
        <taxon>Cyclophyllidea</taxon>
        <taxon>Hymenolepididae</taxon>
        <taxon>Hymenolepis</taxon>
    </lineage>
</organism>
<dbReference type="EMBL" id="CABIJS010000195">
    <property type="protein sequence ID" value="VUZ45871.1"/>
    <property type="molecule type" value="Genomic_DNA"/>
</dbReference>